<dbReference type="STRING" id="4615.A0A199VC51"/>
<organism evidence="1 2">
    <name type="scientific">Ananas comosus</name>
    <name type="common">Pineapple</name>
    <name type="synonym">Ananas ananas</name>
    <dbReference type="NCBI Taxonomy" id="4615"/>
    <lineage>
        <taxon>Eukaryota</taxon>
        <taxon>Viridiplantae</taxon>
        <taxon>Streptophyta</taxon>
        <taxon>Embryophyta</taxon>
        <taxon>Tracheophyta</taxon>
        <taxon>Spermatophyta</taxon>
        <taxon>Magnoliopsida</taxon>
        <taxon>Liliopsida</taxon>
        <taxon>Poales</taxon>
        <taxon>Bromeliaceae</taxon>
        <taxon>Bromelioideae</taxon>
        <taxon>Ananas</taxon>
    </lineage>
</organism>
<dbReference type="InterPro" id="IPR000415">
    <property type="entry name" value="Nitroreductase-like"/>
</dbReference>
<gene>
    <name evidence="1" type="ORF">ACMD2_09314</name>
</gene>
<comment type="caution">
    <text evidence="1">The sequence shown here is derived from an EMBL/GenBank/DDBJ whole genome shotgun (WGS) entry which is preliminary data.</text>
</comment>
<dbReference type="AlphaFoldDB" id="A0A199VC51"/>
<protein>
    <recommendedName>
        <fullName evidence="3">Nitroreductase domain-containing protein</fullName>
    </recommendedName>
</protein>
<dbReference type="PANTHER" id="PTHR42741">
    <property type="entry name" value="NITROREDUCTASE FAMILY PROTEIN"/>
    <property type="match status" value="1"/>
</dbReference>
<dbReference type="SUPFAM" id="SSF55469">
    <property type="entry name" value="FMN-dependent nitroreductase-like"/>
    <property type="match status" value="1"/>
</dbReference>
<dbReference type="GO" id="GO:0016491">
    <property type="term" value="F:oxidoreductase activity"/>
    <property type="evidence" value="ECO:0007669"/>
    <property type="project" value="InterPro"/>
</dbReference>
<accession>A0A199VC51</accession>
<sequence>MISLSSVFWREAWKYGERALRYCNHDAGHALAAVAVAAAALGWDARLLDGLSHADLEALIGVPQTYPPPPVQLPDGPVRGKLPWIEPSTGLRSPYLPRRDEPCCGLLRPTERADFAELYKDFTVREVVRKRRSAVDMDRVHVMERNTFYQILLHCLPSGELGHGEEGEEIKKQGKQCALPFRVLTWDAEVHAALFVHRVAGLPKGLYFLVRNEDHFDALKCAMRPEFEWERPDGCPDGLPLYRLARGDCQELAKQLSCHQDIASDGCFSLGMVARFEPVLRKRVLDVSALVLETGALSIHEVLGIKDMEFQSLYHFTVGGPMVDKRIMSLPAYPGPGIDA</sequence>
<dbReference type="Gene3D" id="3.40.109.10">
    <property type="entry name" value="NADH Oxidase"/>
    <property type="match status" value="2"/>
</dbReference>
<evidence type="ECO:0008006" key="3">
    <source>
        <dbReference type="Google" id="ProtNLM"/>
    </source>
</evidence>
<dbReference type="Proteomes" id="UP000092600">
    <property type="component" value="Unassembled WGS sequence"/>
</dbReference>
<proteinExistence type="predicted"/>
<evidence type="ECO:0000313" key="2">
    <source>
        <dbReference type="Proteomes" id="UP000092600"/>
    </source>
</evidence>
<evidence type="ECO:0000313" key="1">
    <source>
        <dbReference type="EMBL" id="OAY74692.1"/>
    </source>
</evidence>
<dbReference type="EMBL" id="LSRQ01002332">
    <property type="protein sequence ID" value="OAY74692.1"/>
    <property type="molecule type" value="Genomic_DNA"/>
</dbReference>
<dbReference type="PANTHER" id="PTHR42741:SF3">
    <property type="entry name" value="NITROREDUCTASE FAMILY PROTEIN"/>
    <property type="match status" value="1"/>
</dbReference>
<name>A0A199VC51_ANACO</name>
<reference evidence="1 2" key="1">
    <citation type="journal article" date="2016" name="DNA Res.">
        <title>The draft genome of MD-2 pineapple using hybrid error correction of long reads.</title>
        <authorList>
            <person name="Redwan R.M."/>
            <person name="Saidin A."/>
            <person name="Kumar S.V."/>
        </authorList>
    </citation>
    <scope>NUCLEOTIDE SEQUENCE [LARGE SCALE GENOMIC DNA]</scope>
    <source>
        <strain evidence="2">cv. MD2</strain>
        <tissue evidence="1">Leaf</tissue>
    </source>
</reference>